<keyword evidence="4" id="KW-1185">Reference proteome</keyword>
<dbReference type="AlphaFoldDB" id="A0A3F3Q1L3"/>
<dbReference type="GeneID" id="38134787"/>
<evidence type="ECO:0000313" key="4">
    <source>
        <dbReference type="Proteomes" id="UP000253729"/>
    </source>
</evidence>
<keyword evidence="2" id="KW-1133">Transmembrane helix</keyword>
<feature type="region of interest" description="Disordered" evidence="1">
    <location>
        <begin position="43"/>
        <end position="63"/>
    </location>
</feature>
<gene>
    <name evidence="3" type="ORF">BDQ94DRAFT_144313</name>
</gene>
<feature type="compositionally biased region" description="Polar residues" evidence="1">
    <location>
        <begin position="50"/>
        <end position="63"/>
    </location>
</feature>
<dbReference type="PROSITE" id="PS51257">
    <property type="entry name" value="PROKAR_LIPOPROTEIN"/>
    <property type="match status" value="1"/>
</dbReference>
<evidence type="ECO:0000256" key="1">
    <source>
        <dbReference type="SAM" id="MobiDB-lite"/>
    </source>
</evidence>
<evidence type="ECO:0000313" key="3">
    <source>
        <dbReference type="EMBL" id="RDH33021.1"/>
    </source>
</evidence>
<dbReference type="RefSeq" id="XP_026626043.1">
    <property type="nucleotide sequence ID" value="XM_026766431.1"/>
</dbReference>
<keyword evidence="2" id="KW-0812">Transmembrane</keyword>
<reference evidence="3 4" key="1">
    <citation type="submission" date="2018-07" db="EMBL/GenBank/DDBJ databases">
        <title>The genomes of Aspergillus section Nigri reveals drivers in fungal speciation.</title>
        <authorList>
            <consortium name="DOE Joint Genome Institute"/>
            <person name="Vesth T.C."/>
            <person name="Nybo J."/>
            <person name="Theobald S."/>
            <person name="Brandl J."/>
            <person name="Frisvad J.C."/>
            <person name="Nielsen K.F."/>
            <person name="Lyhne E.K."/>
            <person name="Kogle M.E."/>
            <person name="Kuo A."/>
            <person name="Riley R."/>
            <person name="Clum A."/>
            <person name="Nolan M."/>
            <person name="Lipzen A."/>
            <person name="Salamov A."/>
            <person name="Henrissat B."/>
            <person name="Wiebenga A."/>
            <person name="De vries R.P."/>
            <person name="Grigoriev I.V."/>
            <person name="Mortensen U.H."/>
            <person name="Andersen M.R."/>
            <person name="Baker S.E."/>
        </authorList>
    </citation>
    <scope>NUCLEOTIDE SEQUENCE [LARGE SCALE GENOMIC DNA]</scope>
    <source>
        <strain evidence="3 4">CBS 139.54b</strain>
    </source>
</reference>
<sequence>MWSARLGQVWGCLCIPITIILGGCRRMEDLPRYFNSNLHTRWRSEGSDQLGGSASAVSKTRKG</sequence>
<name>A0A3F3Q1L3_9EURO</name>
<evidence type="ECO:0000256" key="2">
    <source>
        <dbReference type="SAM" id="Phobius"/>
    </source>
</evidence>
<accession>A0A3F3Q1L3</accession>
<feature type="transmembrane region" description="Helical" evidence="2">
    <location>
        <begin position="6"/>
        <end position="24"/>
    </location>
</feature>
<organism evidence="3 4">
    <name type="scientific">Aspergillus welwitschiae</name>
    <dbReference type="NCBI Taxonomy" id="1341132"/>
    <lineage>
        <taxon>Eukaryota</taxon>
        <taxon>Fungi</taxon>
        <taxon>Dikarya</taxon>
        <taxon>Ascomycota</taxon>
        <taxon>Pezizomycotina</taxon>
        <taxon>Eurotiomycetes</taxon>
        <taxon>Eurotiomycetidae</taxon>
        <taxon>Eurotiales</taxon>
        <taxon>Aspergillaceae</taxon>
        <taxon>Aspergillus</taxon>
        <taxon>Aspergillus subgen. Circumdati</taxon>
    </lineage>
</organism>
<keyword evidence="2" id="KW-0472">Membrane</keyword>
<proteinExistence type="predicted"/>
<protein>
    <submittedName>
        <fullName evidence="3">Uncharacterized protein</fullName>
    </submittedName>
</protein>
<dbReference type="EMBL" id="KZ852048">
    <property type="protein sequence ID" value="RDH33021.1"/>
    <property type="molecule type" value="Genomic_DNA"/>
</dbReference>
<dbReference type="Proteomes" id="UP000253729">
    <property type="component" value="Unassembled WGS sequence"/>
</dbReference>